<accession>A0A841FYI0</accession>
<comment type="caution">
    <text evidence="3">The sequence shown here is derived from an EMBL/GenBank/DDBJ whole genome shotgun (WGS) entry which is preliminary data.</text>
</comment>
<feature type="transmembrane region" description="Helical" evidence="2">
    <location>
        <begin position="68"/>
        <end position="90"/>
    </location>
</feature>
<dbReference type="EMBL" id="JACHGT010000016">
    <property type="protein sequence ID" value="MBB6038407.1"/>
    <property type="molecule type" value="Genomic_DNA"/>
</dbReference>
<sequence>MRPRRARTHGRKWNDDDGGLTRGRTASAMRGLGCRGSLRVRRQGSASVAAARFGCGGRLRVRRQASGAASASGAAAGFGFGCGFGFSFGFSFSFSFGFGCGGRLRLQLRLRVRLRRHGGAAPDVASTLAGSEVRSPPTAGGTPRSCTPTCARPSASRARLCDEGPGPSRWRRRRWSGVSGRSGRGPACETFSQHRTASVPRRRLVGDMAGASHPRARHRTTGRGRRHGGVSGRSGWN</sequence>
<evidence type="ECO:0000313" key="4">
    <source>
        <dbReference type="Proteomes" id="UP000548476"/>
    </source>
</evidence>
<protein>
    <submittedName>
        <fullName evidence="3">Uncharacterized protein</fullName>
    </submittedName>
</protein>
<proteinExistence type="predicted"/>
<dbReference type="AlphaFoldDB" id="A0A841FYI0"/>
<keyword evidence="2" id="KW-0812">Transmembrane</keyword>
<keyword evidence="4" id="KW-1185">Reference proteome</keyword>
<name>A0A841FYI0_9ACTN</name>
<evidence type="ECO:0000313" key="3">
    <source>
        <dbReference type="EMBL" id="MBB6038407.1"/>
    </source>
</evidence>
<reference evidence="3 4" key="1">
    <citation type="submission" date="2020-08" db="EMBL/GenBank/DDBJ databases">
        <title>Genomic Encyclopedia of Type Strains, Phase IV (KMG-IV): sequencing the most valuable type-strain genomes for metagenomic binning, comparative biology and taxonomic classification.</title>
        <authorList>
            <person name="Goeker M."/>
        </authorList>
    </citation>
    <scope>NUCLEOTIDE SEQUENCE [LARGE SCALE GENOMIC DNA]</scope>
    <source>
        <strain evidence="3 4">YIM 65646</strain>
    </source>
</reference>
<feature type="region of interest" description="Disordered" evidence="1">
    <location>
        <begin position="121"/>
        <end position="237"/>
    </location>
</feature>
<feature type="compositionally biased region" description="Basic residues" evidence="1">
    <location>
        <begin position="214"/>
        <end position="228"/>
    </location>
</feature>
<gene>
    <name evidence="3" type="ORF">HNR73_006290</name>
</gene>
<dbReference type="Proteomes" id="UP000548476">
    <property type="component" value="Unassembled WGS sequence"/>
</dbReference>
<keyword evidence="2" id="KW-1133">Transmembrane helix</keyword>
<feature type="region of interest" description="Disordered" evidence="1">
    <location>
        <begin position="1"/>
        <end position="21"/>
    </location>
</feature>
<organism evidence="3 4">
    <name type="scientific">Phytomonospora endophytica</name>
    <dbReference type="NCBI Taxonomy" id="714109"/>
    <lineage>
        <taxon>Bacteria</taxon>
        <taxon>Bacillati</taxon>
        <taxon>Actinomycetota</taxon>
        <taxon>Actinomycetes</taxon>
        <taxon>Micromonosporales</taxon>
        <taxon>Micromonosporaceae</taxon>
        <taxon>Phytomonospora</taxon>
    </lineage>
</organism>
<evidence type="ECO:0000256" key="1">
    <source>
        <dbReference type="SAM" id="MobiDB-lite"/>
    </source>
</evidence>
<feature type="compositionally biased region" description="Basic residues" evidence="1">
    <location>
        <begin position="1"/>
        <end position="11"/>
    </location>
</feature>
<feature type="compositionally biased region" description="Low complexity" evidence="1">
    <location>
        <begin position="176"/>
        <end position="186"/>
    </location>
</feature>
<evidence type="ECO:0000256" key="2">
    <source>
        <dbReference type="SAM" id="Phobius"/>
    </source>
</evidence>
<keyword evidence="2" id="KW-0472">Membrane</keyword>